<accession>A0A9N9FLD8</accession>
<organism evidence="1 2">
    <name type="scientific">Funneliformis mosseae</name>
    <name type="common">Endomycorrhizal fungus</name>
    <name type="synonym">Glomus mosseae</name>
    <dbReference type="NCBI Taxonomy" id="27381"/>
    <lineage>
        <taxon>Eukaryota</taxon>
        <taxon>Fungi</taxon>
        <taxon>Fungi incertae sedis</taxon>
        <taxon>Mucoromycota</taxon>
        <taxon>Glomeromycotina</taxon>
        <taxon>Glomeromycetes</taxon>
        <taxon>Glomerales</taxon>
        <taxon>Glomeraceae</taxon>
        <taxon>Funneliformis</taxon>
    </lineage>
</organism>
<dbReference type="AlphaFoldDB" id="A0A9N9FLD8"/>
<keyword evidence="2" id="KW-1185">Reference proteome</keyword>
<dbReference type="Proteomes" id="UP000789375">
    <property type="component" value="Unassembled WGS sequence"/>
</dbReference>
<evidence type="ECO:0000313" key="2">
    <source>
        <dbReference type="Proteomes" id="UP000789375"/>
    </source>
</evidence>
<proteinExistence type="predicted"/>
<gene>
    <name evidence="1" type="ORF">FMOSSE_LOCUS6041</name>
</gene>
<name>A0A9N9FLD8_FUNMO</name>
<reference evidence="1" key="1">
    <citation type="submission" date="2021-06" db="EMBL/GenBank/DDBJ databases">
        <authorList>
            <person name="Kallberg Y."/>
            <person name="Tangrot J."/>
            <person name="Rosling A."/>
        </authorList>
    </citation>
    <scope>NUCLEOTIDE SEQUENCE</scope>
    <source>
        <strain evidence="1">87-6 pot B 2015</strain>
    </source>
</reference>
<feature type="non-terminal residue" evidence="1">
    <location>
        <position position="1"/>
    </location>
</feature>
<protein>
    <submittedName>
        <fullName evidence="1">16315_t:CDS:1</fullName>
    </submittedName>
</protein>
<dbReference type="EMBL" id="CAJVPP010001225">
    <property type="protein sequence ID" value="CAG8542338.1"/>
    <property type="molecule type" value="Genomic_DNA"/>
</dbReference>
<comment type="caution">
    <text evidence="1">The sequence shown here is derived from an EMBL/GenBank/DDBJ whole genome shotgun (WGS) entry which is preliminary data.</text>
</comment>
<evidence type="ECO:0000313" key="1">
    <source>
        <dbReference type="EMBL" id="CAG8542338.1"/>
    </source>
</evidence>
<sequence length="150" mass="16797">MATTLGCPEFFKKPEELAKRTVDAGRKKDSTRRTILQGLSQNLQPGKISLNERQRKRRSGTILAHQKFSDSIVIKSIAGKRDGGKKLSNLGREANIGRWVLEAGKQEIMKKSKNFERNSFVCSKTTMDAQSRSSNEVLLLSKLLGQECCK</sequence>